<evidence type="ECO:0000256" key="8">
    <source>
        <dbReference type="ARBA" id="ARBA00022553"/>
    </source>
</evidence>
<dbReference type="PANTHER" id="PTHR24421">
    <property type="entry name" value="NITRATE/NITRITE SENSOR PROTEIN NARX-RELATED"/>
    <property type="match status" value="1"/>
</dbReference>
<feature type="transmembrane region" description="Helical" evidence="19">
    <location>
        <begin position="105"/>
        <end position="128"/>
    </location>
</feature>
<protein>
    <recommendedName>
        <fullName evidence="5">Oxygen sensor histidine kinase NreB</fullName>
        <ecNumber evidence="4">2.7.13.3</ecNumber>
    </recommendedName>
    <alternativeName>
        <fullName evidence="18">Nitrogen regulation protein B</fullName>
    </alternativeName>
</protein>
<keyword evidence="19" id="KW-0472">Membrane</keyword>
<proteinExistence type="predicted"/>
<comment type="subcellular location">
    <subcellularLocation>
        <location evidence="3">Cytoplasm</location>
    </subcellularLocation>
</comment>
<evidence type="ECO:0000256" key="2">
    <source>
        <dbReference type="ARBA" id="ARBA00001966"/>
    </source>
</evidence>
<comment type="cofactor">
    <cofactor evidence="2">
        <name>[4Fe-4S] cluster</name>
        <dbReference type="ChEBI" id="CHEBI:49883"/>
    </cofactor>
</comment>
<keyword evidence="19" id="KW-1133">Transmembrane helix</keyword>
<dbReference type="OrthoDB" id="227596at2"/>
<dbReference type="InterPro" id="IPR050482">
    <property type="entry name" value="Sensor_HK_TwoCompSys"/>
</dbReference>
<evidence type="ECO:0000256" key="7">
    <source>
        <dbReference type="ARBA" id="ARBA00022490"/>
    </source>
</evidence>
<keyword evidence="6" id="KW-0004">4Fe-4S</keyword>
<dbReference type="InterPro" id="IPR036890">
    <property type="entry name" value="HATPase_C_sf"/>
</dbReference>
<evidence type="ECO:0000256" key="18">
    <source>
        <dbReference type="ARBA" id="ARBA00030800"/>
    </source>
</evidence>
<dbReference type="CDD" id="cd16917">
    <property type="entry name" value="HATPase_UhpB-NarQ-NarX-like"/>
    <property type="match status" value="1"/>
</dbReference>
<keyword evidence="9" id="KW-0808">Transferase</keyword>
<keyword evidence="7" id="KW-0963">Cytoplasm</keyword>
<keyword evidence="11" id="KW-0547">Nucleotide-binding</keyword>
<keyword evidence="19" id="KW-0812">Transmembrane</keyword>
<dbReference type="Proteomes" id="UP000219482">
    <property type="component" value="Unassembled WGS sequence"/>
</dbReference>
<keyword evidence="12 21" id="KW-0418">Kinase</keyword>
<evidence type="ECO:0000256" key="3">
    <source>
        <dbReference type="ARBA" id="ARBA00004496"/>
    </source>
</evidence>
<evidence type="ECO:0000256" key="6">
    <source>
        <dbReference type="ARBA" id="ARBA00022485"/>
    </source>
</evidence>
<evidence type="ECO:0000256" key="1">
    <source>
        <dbReference type="ARBA" id="ARBA00000085"/>
    </source>
</evidence>
<evidence type="ECO:0000256" key="9">
    <source>
        <dbReference type="ARBA" id="ARBA00022679"/>
    </source>
</evidence>
<dbReference type="RefSeq" id="WP_159961832.1">
    <property type="nucleotide sequence ID" value="NZ_OCNK01000007.1"/>
</dbReference>
<comment type="function">
    <text evidence="17">Member of the two-component regulatory system NreB/NreC involved in the control of dissimilatory nitrate/nitrite reduction in response to oxygen. NreB functions as a direct oxygen sensor histidine kinase which is autophosphorylated, in the absence of oxygen, probably at the conserved histidine residue, and transfers its phosphate group probably to a conserved aspartate residue of NreC. NreB/NreC activates the expression of the nitrate (narGHJI) and nitrite (nir) reductase operons, as well as the putative nitrate transporter gene narT.</text>
</comment>
<feature type="transmembrane region" description="Helical" evidence="19">
    <location>
        <begin position="140"/>
        <end position="158"/>
    </location>
</feature>
<evidence type="ECO:0000256" key="14">
    <source>
        <dbReference type="ARBA" id="ARBA00023004"/>
    </source>
</evidence>
<evidence type="ECO:0000256" key="15">
    <source>
        <dbReference type="ARBA" id="ARBA00023012"/>
    </source>
</evidence>
<dbReference type="PANTHER" id="PTHR24421:SF10">
    <property type="entry name" value="NITRATE_NITRITE SENSOR PROTEIN NARQ"/>
    <property type="match status" value="1"/>
</dbReference>
<reference evidence="22" key="1">
    <citation type="submission" date="2017-09" db="EMBL/GenBank/DDBJ databases">
        <authorList>
            <person name="Varghese N."/>
            <person name="Submissions S."/>
        </authorList>
    </citation>
    <scope>NUCLEOTIDE SEQUENCE [LARGE SCALE GENOMIC DNA]</scope>
    <source>
        <strain evidence="22">DSM 44270</strain>
    </source>
</reference>
<keyword evidence="8" id="KW-0597">Phosphoprotein</keyword>
<dbReference type="PROSITE" id="PS50109">
    <property type="entry name" value="HIS_KIN"/>
    <property type="match status" value="1"/>
</dbReference>
<evidence type="ECO:0000256" key="11">
    <source>
        <dbReference type="ARBA" id="ARBA00022741"/>
    </source>
</evidence>
<evidence type="ECO:0000256" key="13">
    <source>
        <dbReference type="ARBA" id="ARBA00022840"/>
    </source>
</evidence>
<dbReference type="GO" id="GO:0051539">
    <property type="term" value="F:4 iron, 4 sulfur cluster binding"/>
    <property type="evidence" value="ECO:0007669"/>
    <property type="project" value="UniProtKB-KW"/>
</dbReference>
<accession>A0A286H7B3</accession>
<dbReference type="EC" id="2.7.13.3" evidence="4"/>
<dbReference type="InterPro" id="IPR011712">
    <property type="entry name" value="Sig_transdc_His_kin_sub3_dim/P"/>
</dbReference>
<dbReference type="InterPro" id="IPR004358">
    <property type="entry name" value="Sig_transdc_His_kin-like_C"/>
</dbReference>
<dbReference type="SUPFAM" id="SSF55874">
    <property type="entry name" value="ATPase domain of HSP90 chaperone/DNA topoisomerase II/histidine kinase"/>
    <property type="match status" value="1"/>
</dbReference>
<dbReference type="GO" id="GO:0046872">
    <property type="term" value="F:metal ion binding"/>
    <property type="evidence" value="ECO:0007669"/>
    <property type="project" value="UniProtKB-KW"/>
</dbReference>
<name>A0A286H7B3_9ACTN</name>
<evidence type="ECO:0000313" key="21">
    <source>
        <dbReference type="EMBL" id="SOE03602.1"/>
    </source>
</evidence>
<dbReference type="Pfam" id="PF02518">
    <property type="entry name" value="HATPase_c"/>
    <property type="match status" value="1"/>
</dbReference>
<dbReference type="GO" id="GO:0005524">
    <property type="term" value="F:ATP binding"/>
    <property type="evidence" value="ECO:0007669"/>
    <property type="project" value="UniProtKB-KW"/>
</dbReference>
<dbReference type="PRINTS" id="PR00344">
    <property type="entry name" value="BCTRLSENSOR"/>
</dbReference>
<keyword evidence="10" id="KW-0479">Metal-binding</keyword>
<dbReference type="AlphaFoldDB" id="A0A286H7B3"/>
<comment type="catalytic activity">
    <reaction evidence="1">
        <text>ATP + protein L-histidine = ADP + protein N-phospho-L-histidine.</text>
        <dbReference type="EC" id="2.7.13.3"/>
    </reaction>
</comment>
<feature type="transmembrane region" description="Helical" evidence="19">
    <location>
        <begin position="16"/>
        <end position="39"/>
    </location>
</feature>
<dbReference type="InterPro" id="IPR003594">
    <property type="entry name" value="HATPase_dom"/>
</dbReference>
<keyword evidence="14" id="KW-0408">Iron</keyword>
<dbReference type="EMBL" id="OCNK01000007">
    <property type="protein sequence ID" value="SOE03602.1"/>
    <property type="molecule type" value="Genomic_DNA"/>
</dbReference>
<dbReference type="GO" id="GO:0000155">
    <property type="term" value="F:phosphorelay sensor kinase activity"/>
    <property type="evidence" value="ECO:0007669"/>
    <property type="project" value="InterPro"/>
</dbReference>
<feature type="transmembrane region" description="Helical" evidence="19">
    <location>
        <begin position="217"/>
        <end position="238"/>
    </location>
</feature>
<evidence type="ECO:0000256" key="12">
    <source>
        <dbReference type="ARBA" id="ARBA00022777"/>
    </source>
</evidence>
<feature type="transmembrane region" description="Helical" evidence="19">
    <location>
        <begin position="178"/>
        <end position="205"/>
    </location>
</feature>
<evidence type="ECO:0000256" key="5">
    <source>
        <dbReference type="ARBA" id="ARBA00017322"/>
    </source>
</evidence>
<evidence type="ECO:0000313" key="22">
    <source>
        <dbReference type="Proteomes" id="UP000219482"/>
    </source>
</evidence>
<evidence type="ECO:0000256" key="16">
    <source>
        <dbReference type="ARBA" id="ARBA00023014"/>
    </source>
</evidence>
<dbReference type="InterPro" id="IPR005467">
    <property type="entry name" value="His_kinase_dom"/>
</dbReference>
<dbReference type="GO" id="GO:0046983">
    <property type="term" value="F:protein dimerization activity"/>
    <property type="evidence" value="ECO:0007669"/>
    <property type="project" value="InterPro"/>
</dbReference>
<gene>
    <name evidence="21" type="ORF">SAMN06272739_4253</name>
</gene>
<keyword evidence="16" id="KW-0411">Iron-sulfur</keyword>
<organism evidence="21 22">
    <name type="scientific">Blastococcus haudaquaticus</name>
    <dbReference type="NCBI Taxonomy" id="1938745"/>
    <lineage>
        <taxon>Bacteria</taxon>
        <taxon>Bacillati</taxon>
        <taxon>Actinomycetota</taxon>
        <taxon>Actinomycetes</taxon>
        <taxon>Geodermatophilales</taxon>
        <taxon>Geodermatophilaceae</taxon>
        <taxon>Blastococcus</taxon>
    </lineage>
</organism>
<sequence>MPGAADRSPVPGVRRWLPGLLATLGVGCTLAALAVGALVEGARPVDAGDATLGILYPLVAALVLGRQPGTLVGRLLMVSAVTGPYLLAAEYVLLTGTTDGVLPSAAAWLAAWGFVPYYVIVALVPLYFPDGTLPSPRWRPIARVLATVVIAGTVAAMFRDGPLDYAPDFGNPLAVEGAWVNAVLLVCSFTAFLVGGGVGVAAQLVRMRRASGVERTRLQWLLLGESVLFVCVIASLVLDLPVVSSALFAVGFAALPVAVAVAVLRHGLFDVGLVVSRAVVFSVLSGLLLIAYAVLVAVVGELSAGERRFAVAAAALASLAAAAGWERAQRAVDRLLYGERRDPLAVATRLGSRLDSAAAPAEALQALVDETARALRLPRVEITPADPRLPAATSADERRLEGTPDVLPLVTLGREVGRMAVTHRHPGERWRRSEKDALNDAARRAAALVWAAGLVADLQAGRERIVAGREEERRRLRHDLHDGVGPELASMALQLERLAGKLSGDPALADLAGRLRDQMRRTVAAVRRAVDDLRPPALDELGLVEALREQVAAYRLPVPAGGGGEADARVTVTAEPLPSLRAAVEVAAYRIATEAVANAVRHAGASTCTVSLALVAEDLLVEVSDDGRGVPADAAPGVGSTSMRERAAELGGSLDVTSTPGAGTTVRARLPLAAR</sequence>
<dbReference type="Pfam" id="PF07730">
    <property type="entry name" value="HisKA_3"/>
    <property type="match status" value="1"/>
</dbReference>
<dbReference type="Gene3D" id="3.30.565.10">
    <property type="entry name" value="Histidine kinase-like ATPase, C-terminal domain"/>
    <property type="match status" value="1"/>
</dbReference>
<evidence type="ECO:0000259" key="20">
    <source>
        <dbReference type="PROSITE" id="PS50109"/>
    </source>
</evidence>
<keyword evidence="13" id="KW-0067">ATP-binding</keyword>
<feature type="domain" description="Histidine kinase" evidence="20">
    <location>
        <begin position="479"/>
        <end position="674"/>
    </location>
</feature>
<feature type="transmembrane region" description="Helical" evidence="19">
    <location>
        <begin position="71"/>
        <end position="93"/>
    </location>
</feature>
<keyword evidence="15" id="KW-0902">Two-component regulatory system</keyword>
<evidence type="ECO:0000256" key="4">
    <source>
        <dbReference type="ARBA" id="ARBA00012438"/>
    </source>
</evidence>
<dbReference type="SMART" id="SM00387">
    <property type="entry name" value="HATPase_c"/>
    <property type="match status" value="1"/>
</dbReference>
<dbReference type="GO" id="GO:0005737">
    <property type="term" value="C:cytoplasm"/>
    <property type="evidence" value="ECO:0007669"/>
    <property type="project" value="UniProtKB-SubCell"/>
</dbReference>
<dbReference type="PROSITE" id="PS51257">
    <property type="entry name" value="PROKAR_LIPOPROTEIN"/>
    <property type="match status" value="1"/>
</dbReference>
<feature type="transmembrane region" description="Helical" evidence="19">
    <location>
        <begin position="45"/>
        <end position="64"/>
    </location>
</feature>
<feature type="transmembrane region" description="Helical" evidence="19">
    <location>
        <begin position="244"/>
        <end position="264"/>
    </location>
</feature>
<evidence type="ECO:0000256" key="17">
    <source>
        <dbReference type="ARBA" id="ARBA00024827"/>
    </source>
</evidence>
<evidence type="ECO:0000256" key="10">
    <source>
        <dbReference type="ARBA" id="ARBA00022723"/>
    </source>
</evidence>
<dbReference type="GO" id="GO:0016020">
    <property type="term" value="C:membrane"/>
    <property type="evidence" value="ECO:0007669"/>
    <property type="project" value="InterPro"/>
</dbReference>
<dbReference type="Gene3D" id="1.20.5.1930">
    <property type="match status" value="1"/>
</dbReference>
<keyword evidence="22" id="KW-1185">Reference proteome</keyword>
<feature type="transmembrane region" description="Helical" evidence="19">
    <location>
        <begin position="271"/>
        <end position="295"/>
    </location>
</feature>
<evidence type="ECO:0000256" key="19">
    <source>
        <dbReference type="SAM" id="Phobius"/>
    </source>
</evidence>